<dbReference type="Pfam" id="PF01019">
    <property type="entry name" value="G_glu_transpept"/>
    <property type="match status" value="2"/>
</dbReference>
<reference evidence="4 5" key="1">
    <citation type="journal article" date="2020" name="ISME J.">
        <title>Uncovering the hidden diversity of litter-decomposition mechanisms in mushroom-forming fungi.</title>
        <authorList>
            <person name="Floudas D."/>
            <person name="Bentzer J."/>
            <person name="Ahren D."/>
            <person name="Johansson T."/>
            <person name="Persson P."/>
            <person name="Tunlid A."/>
        </authorList>
    </citation>
    <scope>NUCLEOTIDE SEQUENCE [LARGE SCALE GENOMIC DNA]</scope>
    <source>
        <strain evidence="4 5">CBS 101986</strain>
    </source>
</reference>
<organism evidence="4 5">
    <name type="scientific">Psilocybe cf. subviscida</name>
    <dbReference type="NCBI Taxonomy" id="2480587"/>
    <lineage>
        <taxon>Eukaryota</taxon>
        <taxon>Fungi</taxon>
        <taxon>Dikarya</taxon>
        <taxon>Basidiomycota</taxon>
        <taxon>Agaricomycotina</taxon>
        <taxon>Agaricomycetes</taxon>
        <taxon>Agaricomycetidae</taxon>
        <taxon>Agaricales</taxon>
        <taxon>Agaricineae</taxon>
        <taxon>Strophariaceae</taxon>
        <taxon>Psilocybe</taxon>
    </lineage>
</organism>
<dbReference type="Gene3D" id="3.60.20.40">
    <property type="match status" value="1"/>
</dbReference>
<keyword evidence="3" id="KW-0808">Transferase</keyword>
<evidence type="ECO:0000313" key="5">
    <source>
        <dbReference type="Proteomes" id="UP000567179"/>
    </source>
</evidence>
<feature type="binding site" evidence="2">
    <location>
        <position position="480"/>
    </location>
    <ligand>
        <name>L-glutamate</name>
        <dbReference type="ChEBI" id="CHEBI:29985"/>
    </ligand>
</feature>
<dbReference type="AlphaFoldDB" id="A0A8H5BEF3"/>
<evidence type="ECO:0000256" key="1">
    <source>
        <dbReference type="PIRSR" id="PIRSR600101-1"/>
    </source>
</evidence>
<dbReference type="UniPathway" id="UPA00204"/>
<feature type="binding site" evidence="2">
    <location>
        <begin position="457"/>
        <end position="458"/>
    </location>
    <ligand>
        <name>L-glutamate</name>
        <dbReference type="ChEBI" id="CHEBI:29985"/>
    </ligand>
</feature>
<dbReference type="GO" id="GO:0005886">
    <property type="term" value="C:plasma membrane"/>
    <property type="evidence" value="ECO:0007669"/>
    <property type="project" value="TreeGrafter"/>
</dbReference>
<comment type="caution">
    <text evidence="4">The sequence shown here is derived from an EMBL/GenBank/DDBJ whole genome shotgun (WGS) entry which is preliminary data.</text>
</comment>
<comment type="pathway">
    <text evidence="3">Sulfur metabolism; glutathione metabolism.</text>
</comment>
<evidence type="ECO:0000313" key="4">
    <source>
        <dbReference type="EMBL" id="KAF5321830.1"/>
    </source>
</evidence>
<gene>
    <name evidence="4" type="ORF">D9619_001810</name>
</gene>
<dbReference type="GO" id="GO:0036374">
    <property type="term" value="F:glutathione hydrolase activity"/>
    <property type="evidence" value="ECO:0007669"/>
    <property type="project" value="UniProtKB-UniRule"/>
</dbReference>
<keyword evidence="5" id="KW-1185">Reference proteome</keyword>
<comment type="catalytic activity">
    <reaction evidence="3">
        <text>an N-terminal (5-L-glutamyl)-[peptide] + an alpha-amino acid = 5-L-glutamyl amino acid + an N-terminal L-alpha-aminoacyl-[peptide]</text>
        <dbReference type="Rhea" id="RHEA:23904"/>
        <dbReference type="Rhea" id="RHEA-COMP:9780"/>
        <dbReference type="Rhea" id="RHEA-COMP:9795"/>
        <dbReference type="ChEBI" id="CHEBI:77644"/>
        <dbReference type="ChEBI" id="CHEBI:78597"/>
        <dbReference type="ChEBI" id="CHEBI:78599"/>
        <dbReference type="ChEBI" id="CHEBI:78608"/>
        <dbReference type="EC" id="2.3.2.2"/>
    </reaction>
</comment>
<comment type="catalytic activity">
    <reaction evidence="3">
        <text>an S-substituted glutathione + H2O = an S-substituted L-cysteinylglycine + L-glutamate</text>
        <dbReference type="Rhea" id="RHEA:59468"/>
        <dbReference type="ChEBI" id="CHEBI:15377"/>
        <dbReference type="ChEBI" id="CHEBI:29985"/>
        <dbReference type="ChEBI" id="CHEBI:90779"/>
        <dbReference type="ChEBI" id="CHEBI:143103"/>
        <dbReference type="EC" id="3.4.19.13"/>
    </reaction>
</comment>
<dbReference type="EMBL" id="JAACJJ010000028">
    <property type="protein sequence ID" value="KAF5321830.1"/>
    <property type="molecule type" value="Genomic_DNA"/>
</dbReference>
<feature type="active site" description="Nucleophile" evidence="1">
    <location>
        <position position="418"/>
    </location>
</feature>
<keyword evidence="3" id="KW-0012">Acyltransferase</keyword>
<dbReference type="InterPro" id="IPR000101">
    <property type="entry name" value="GGT_peptidase"/>
</dbReference>
<evidence type="ECO:0000256" key="2">
    <source>
        <dbReference type="PIRSR" id="PIRSR600101-2"/>
    </source>
</evidence>
<comment type="catalytic activity">
    <reaction evidence="3">
        <text>glutathione + H2O = L-cysteinylglycine + L-glutamate</text>
        <dbReference type="Rhea" id="RHEA:28807"/>
        <dbReference type="ChEBI" id="CHEBI:15377"/>
        <dbReference type="ChEBI" id="CHEBI:29985"/>
        <dbReference type="ChEBI" id="CHEBI:57925"/>
        <dbReference type="ChEBI" id="CHEBI:61694"/>
        <dbReference type="EC" id="3.4.19.13"/>
    </reaction>
</comment>
<dbReference type="EC" id="2.3.2.2" evidence="3"/>
<sequence length="576" mass="62683">MRVPTERPEQAHLLPVDSKDLQGKTSPSRRASGSKARILALLALVAVSGHLYHANCPGRHALDAQTSVLRNPAYLIQSRNGAVASENKRCSDIGVNVLKDGGNAVDAAVAATFCTGVVNMFSSGIGGGGFMTIRIPTNNASTTSEVYTIDFREIAPKLANASMYKDDPKSAAYGGLAVGVPGEVRGLEEAHRRWGILPWKRLVEPAISLASGWEVDKELGKRIPWFSDLMLNNPDWSSIFAPNGRFLQEGETISRANLSRTLAVIAEEGADGFYKGPVADSIVRKVREAGGILSHEDLEKYSVIVRRALEGTFRDKKVYTTHAPTSGPVLLHMLNLLEHYDFDERNGLNVHRLVEIMKFGFAARTKICDLQFANDTQQIYEIPTKAFAQKIVGNITDDRTHPPEYYNPIFDVKTDHGTSHTSVVDLNGMAVSLTSTVNLVFVGTIDNFPAPGKRPLSSTAPTIFEHADGSFYLAIGGSGGSRIFPSLFQVIANLNWGMDISAAIEEGRLHDQLYPVTVDADNVYPPHLLHDLSQRGHNLTILDINRVAAVVQAVLREDSIIYAASDSRKNGIAAGY</sequence>
<keyword evidence="3" id="KW-0378">Hydrolase</keyword>
<dbReference type="GO" id="GO:0103068">
    <property type="term" value="F:leukotriene C4 gamma-glutamyl transferase activity"/>
    <property type="evidence" value="ECO:0007669"/>
    <property type="project" value="UniProtKB-EC"/>
</dbReference>
<accession>A0A8H5BEF3</accession>
<dbReference type="GO" id="GO:0006751">
    <property type="term" value="P:glutathione catabolic process"/>
    <property type="evidence" value="ECO:0007669"/>
    <property type="project" value="UniProtKB-UniRule"/>
</dbReference>
<dbReference type="InterPro" id="IPR043137">
    <property type="entry name" value="GGT_ssub_C"/>
</dbReference>
<dbReference type="PANTHER" id="PTHR11686">
    <property type="entry name" value="GAMMA GLUTAMYL TRANSPEPTIDASE"/>
    <property type="match status" value="1"/>
</dbReference>
<dbReference type="OrthoDB" id="1081007at2759"/>
<protein>
    <recommendedName>
        <fullName evidence="3">Glutathione hydrolase</fullName>
        <ecNumber evidence="3">2.3.2.2</ecNumber>
        <ecNumber evidence="3">3.4.19.13</ecNumber>
    </recommendedName>
    <alternativeName>
        <fullName evidence="3">Gamma-glutamyltransferase</fullName>
    </alternativeName>
    <alternativeName>
        <fullName evidence="3">Gamma-glutamyltranspeptidase</fullName>
    </alternativeName>
</protein>
<dbReference type="InterPro" id="IPR043138">
    <property type="entry name" value="GGT_lsub"/>
</dbReference>
<dbReference type="Proteomes" id="UP000567179">
    <property type="component" value="Unassembled WGS sequence"/>
</dbReference>
<dbReference type="EC" id="3.4.19.13" evidence="3"/>
<dbReference type="InterPro" id="IPR029055">
    <property type="entry name" value="Ntn_hydrolases_N"/>
</dbReference>
<dbReference type="PRINTS" id="PR01210">
    <property type="entry name" value="GGTRANSPTASE"/>
</dbReference>
<dbReference type="Gene3D" id="1.10.246.130">
    <property type="match status" value="1"/>
</dbReference>
<feature type="binding site" evidence="2">
    <location>
        <begin position="436"/>
        <end position="438"/>
    </location>
    <ligand>
        <name>L-glutamate</name>
        <dbReference type="ChEBI" id="CHEBI:29985"/>
    </ligand>
</feature>
<dbReference type="SUPFAM" id="SSF56235">
    <property type="entry name" value="N-terminal nucleophile aminohydrolases (Ntn hydrolases)"/>
    <property type="match status" value="1"/>
</dbReference>
<feature type="binding site" evidence="2">
    <location>
        <position position="152"/>
    </location>
    <ligand>
        <name>L-glutamate</name>
        <dbReference type="ChEBI" id="CHEBI:29985"/>
    </ligand>
</feature>
<dbReference type="FunFam" id="1.10.246.130:FF:000001">
    <property type="entry name" value="Gamma-glutamyltransferase 5 isoform 1"/>
    <property type="match status" value="1"/>
</dbReference>
<evidence type="ECO:0000256" key="3">
    <source>
        <dbReference type="RuleBase" id="RU368068"/>
    </source>
</evidence>
<dbReference type="GO" id="GO:0000324">
    <property type="term" value="C:fungal-type vacuole"/>
    <property type="evidence" value="ECO:0007669"/>
    <property type="project" value="TreeGrafter"/>
</dbReference>
<proteinExistence type="predicted"/>
<comment type="function">
    <text evidence="3">Cleaves the gamma-glutamyl peptide bond of glutathione and glutathione conjugates.</text>
</comment>
<dbReference type="PANTHER" id="PTHR11686:SF9">
    <property type="entry name" value="RE13973P"/>
    <property type="match status" value="1"/>
</dbReference>
<name>A0A8H5BEF3_9AGAR</name>